<dbReference type="SUPFAM" id="SSF55486">
    <property type="entry name" value="Metalloproteases ('zincins'), catalytic domain"/>
    <property type="match status" value="1"/>
</dbReference>
<dbReference type="CDD" id="cd04275">
    <property type="entry name" value="ZnMc_pappalysin_like"/>
    <property type="match status" value="1"/>
</dbReference>
<name>R7Z4M6_CONA1</name>
<dbReference type="PANTHER" id="PTHR47466">
    <property type="match status" value="1"/>
</dbReference>
<keyword evidence="3" id="KW-0479">Metal-binding</keyword>
<evidence type="ECO:0000313" key="11">
    <source>
        <dbReference type="Proteomes" id="UP000016924"/>
    </source>
</evidence>
<sequence>MCRPPEDQSGSEQPVQSWCGATQLHKHNLATVPGFRSARQFVEQFALLAVPSAAPRTWVAQIPVVVHVVYNTPAQNISQAQIESQIDVLNKDFNAANADLSKLPAVWAPLVGSVNINFFLAKRDPHGNATNGVTRTQTTIASFDHNSKSDPPDQRVMSAAQGGADPWPTDRYLNIWVCKQGGLEPLLGYANFPGTNALAVDGVVISHTSFGTTGTAAAGTNLGRTGTHEVGHWLNLFHIWGDDGIGCSGSDSCNDTPNQAGPSSGVPTFPKLSCGNGPNGDLFMNHMDYSDHSVRVMFTKGQVERINTTLAGTRASLFGSNFRQFLLQTGTGLHETDSTFQFIVTDWNGDGHPDLVAIKKSGTGSGTTEVHVLSGASQFQSFILHTRTALHETGDSFEFLMPARKGNQPPDLIAISKNNTGSKTTEVHILSGAKNYQDFSLHTKTVLHETDGTFQFALTDWKGDGSVDVVAIKKRNTGTKSTEVHILSGASGYQNYLVQTGTALHETDDNFEFMMTDWNGDGRPDLLVVKKTETDTNYTEVHVLSGQLRFGKFILQSGTILHKTAENFQFAVADWDKTGRADLVAIKKRYTGTGTTEVHIIAG</sequence>
<dbReference type="InterPro" id="IPR013517">
    <property type="entry name" value="FG-GAP"/>
</dbReference>
<evidence type="ECO:0000256" key="8">
    <source>
        <dbReference type="ARBA" id="ARBA00023157"/>
    </source>
</evidence>
<dbReference type="EMBL" id="JH767607">
    <property type="protein sequence ID" value="EON69102.1"/>
    <property type="molecule type" value="Genomic_DNA"/>
</dbReference>
<reference evidence="11" key="1">
    <citation type="submission" date="2012-06" db="EMBL/GenBank/DDBJ databases">
        <title>The genome sequence of Coniosporium apollinis CBS 100218.</title>
        <authorList>
            <consortium name="The Broad Institute Genome Sequencing Platform"/>
            <person name="Cuomo C."/>
            <person name="Gorbushina A."/>
            <person name="Noack S."/>
            <person name="Walker B."/>
            <person name="Young S.K."/>
            <person name="Zeng Q."/>
            <person name="Gargeya S."/>
            <person name="Fitzgerald M."/>
            <person name="Haas B."/>
            <person name="Abouelleil A."/>
            <person name="Alvarado L."/>
            <person name="Arachchi H.M."/>
            <person name="Berlin A.M."/>
            <person name="Chapman S.B."/>
            <person name="Goldberg J."/>
            <person name="Griggs A."/>
            <person name="Gujja S."/>
            <person name="Hansen M."/>
            <person name="Howarth C."/>
            <person name="Imamovic A."/>
            <person name="Larimer J."/>
            <person name="McCowan C."/>
            <person name="Montmayeur A."/>
            <person name="Murphy C."/>
            <person name="Neiman D."/>
            <person name="Pearson M."/>
            <person name="Priest M."/>
            <person name="Roberts A."/>
            <person name="Saif S."/>
            <person name="Shea T."/>
            <person name="Sisk P."/>
            <person name="Sykes S."/>
            <person name="Wortman J."/>
            <person name="Nusbaum C."/>
            <person name="Birren B."/>
        </authorList>
    </citation>
    <scope>NUCLEOTIDE SEQUENCE [LARGE SCALE GENOMIC DNA]</scope>
    <source>
        <strain evidence="11">CBS 100218</strain>
    </source>
</reference>
<keyword evidence="2" id="KW-0645">Protease</keyword>
<dbReference type="GeneID" id="19905599"/>
<dbReference type="SUPFAM" id="SSF69318">
    <property type="entry name" value="Integrin alpha N-terminal domain"/>
    <property type="match status" value="1"/>
</dbReference>
<dbReference type="Pfam" id="PF13517">
    <property type="entry name" value="FG-GAP_3"/>
    <property type="match status" value="1"/>
</dbReference>
<proteinExistence type="inferred from homology"/>
<evidence type="ECO:0000256" key="3">
    <source>
        <dbReference type="ARBA" id="ARBA00022723"/>
    </source>
</evidence>
<accession>R7Z4M6</accession>
<evidence type="ECO:0000256" key="1">
    <source>
        <dbReference type="ARBA" id="ARBA00008721"/>
    </source>
</evidence>
<keyword evidence="4" id="KW-0732">Signal</keyword>
<dbReference type="InterPro" id="IPR008754">
    <property type="entry name" value="Peptidase_M43"/>
</dbReference>
<evidence type="ECO:0000256" key="5">
    <source>
        <dbReference type="ARBA" id="ARBA00022801"/>
    </source>
</evidence>
<comment type="similarity">
    <text evidence="1">Belongs to the peptidase M43B family.</text>
</comment>
<dbReference type="HOGENOM" id="CLU_452703_0_0_1"/>
<dbReference type="Gene3D" id="3.40.390.10">
    <property type="entry name" value="Collagenase (Catalytic Domain)"/>
    <property type="match status" value="1"/>
</dbReference>
<protein>
    <recommendedName>
        <fullName evidence="9">Peptidase M43 pregnancy-associated plasma-A domain-containing protein</fullName>
    </recommendedName>
</protein>
<dbReference type="MEROPS" id="M43.007"/>
<evidence type="ECO:0000256" key="6">
    <source>
        <dbReference type="ARBA" id="ARBA00022833"/>
    </source>
</evidence>
<dbReference type="Proteomes" id="UP000016924">
    <property type="component" value="Unassembled WGS sequence"/>
</dbReference>
<dbReference type="InterPro" id="IPR024079">
    <property type="entry name" value="MetalloPept_cat_dom_sf"/>
</dbReference>
<dbReference type="InterPro" id="IPR028994">
    <property type="entry name" value="Integrin_alpha_N"/>
</dbReference>
<evidence type="ECO:0000313" key="10">
    <source>
        <dbReference type="EMBL" id="EON69102.1"/>
    </source>
</evidence>
<dbReference type="GO" id="GO:0046872">
    <property type="term" value="F:metal ion binding"/>
    <property type="evidence" value="ECO:0007669"/>
    <property type="project" value="UniProtKB-KW"/>
</dbReference>
<dbReference type="AlphaFoldDB" id="R7Z4M6"/>
<evidence type="ECO:0000256" key="4">
    <source>
        <dbReference type="ARBA" id="ARBA00022729"/>
    </source>
</evidence>
<dbReference type="eggNOG" id="ENOG502SMGR">
    <property type="taxonomic scope" value="Eukaryota"/>
</dbReference>
<keyword evidence="7" id="KW-0482">Metalloprotease</keyword>
<dbReference type="GO" id="GO:0006508">
    <property type="term" value="P:proteolysis"/>
    <property type="evidence" value="ECO:0007669"/>
    <property type="project" value="UniProtKB-KW"/>
</dbReference>
<dbReference type="OrthoDB" id="674604at2759"/>
<dbReference type="Pfam" id="PF05572">
    <property type="entry name" value="Peptidase_M43"/>
    <property type="match status" value="1"/>
</dbReference>
<evidence type="ECO:0000256" key="7">
    <source>
        <dbReference type="ARBA" id="ARBA00023049"/>
    </source>
</evidence>
<evidence type="ECO:0000259" key="9">
    <source>
        <dbReference type="Pfam" id="PF05572"/>
    </source>
</evidence>
<dbReference type="RefSeq" id="XP_007784419.1">
    <property type="nucleotide sequence ID" value="XM_007786229.1"/>
</dbReference>
<keyword evidence="5" id="KW-0378">Hydrolase</keyword>
<dbReference type="Gene3D" id="2.130.10.130">
    <property type="entry name" value="Integrin alpha, N-terminal"/>
    <property type="match status" value="1"/>
</dbReference>
<gene>
    <name evidence="10" type="ORF">W97_08288</name>
</gene>
<keyword evidence="11" id="KW-1185">Reference proteome</keyword>
<dbReference type="PANTHER" id="PTHR47466:SF1">
    <property type="entry name" value="METALLOPROTEASE MEP1 (AFU_ORTHOLOGUE AFUA_1G07730)-RELATED"/>
    <property type="match status" value="1"/>
</dbReference>
<keyword evidence="6" id="KW-0862">Zinc</keyword>
<keyword evidence="8" id="KW-1015">Disulfide bond</keyword>
<dbReference type="GO" id="GO:0008237">
    <property type="term" value="F:metallopeptidase activity"/>
    <property type="evidence" value="ECO:0007669"/>
    <property type="project" value="UniProtKB-KW"/>
</dbReference>
<feature type="domain" description="Peptidase M43 pregnancy-associated plasma-A" evidence="9">
    <location>
        <begin position="165"/>
        <end position="310"/>
    </location>
</feature>
<evidence type="ECO:0000256" key="2">
    <source>
        <dbReference type="ARBA" id="ARBA00022670"/>
    </source>
</evidence>
<dbReference type="STRING" id="1168221.R7Z4M6"/>
<organism evidence="10 11">
    <name type="scientific">Coniosporium apollinis (strain CBS 100218)</name>
    <name type="common">Rock-inhabiting black yeast</name>
    <dbReference type="NCBI Taxonomy" id="1168221"/>
    <lineage>
        <taxon>Eukaryota</taxon>
        <taxon>Fungi</taxon>
        <taxon>Dikarya</taxon>
        <taxon>Ascomycota</taxon>
        <taxon>Pezizomycotina</taxon>
        <taxon>Dothideomycetes</taxon>
        <taxon>Dothideomycetes incertae sedis</taxon>
        <taxon>Coniosporium</taxon>
    </lineage>
</organism>